<evidence type="ECO:0000313" key="2">
    <source>
        <dbReference type="Proteomes" id="UP000829447"/>
    </source>
</evidence>
<organism evidence="1 2">
    <name type="scientific">Pangasianodon gigas</name>
    <name type="common">Mekong giant catfish</name>
    <name type="synonym">Pangasius gigas</name>
    <dbReference type="NCBI Taxonomy" id="30993"/>
    <lineage>
        <taxon>Eukaryota</taxon>
        <taxon>Metazoa</taxon>
        <taxon>Chordata</taxon>
        <taxon>Craniata</taxon>
        <taxon>Vertebrata</taxon>
        <taxon>Euteleostomi</taxon>
        <taxon>Actinopterygii</taxon>
        <taxon>Neopterygii</taxon>
        <taxon>Teleostei</taxon>
        <taxon>Ostariophysi</taxon>
        <taxon>Siluriformes</taxon>
        <taxon>Pangasiidae</taxon>
        <taxon>Pangasianodon</taxon>
    </lineage>
</organism>
<reference evidence="1 2" key="1">
    <citation type="journal article" date="2022" name="bioRxiv">
        <title>An ancient truncated duplication of the anti-Mullerian hormone receptor type 2 gene is a potential conserved master sex determinant in the Pangasiidae catfish family.</title>
        <authorList>
            <person name="Wen M."/>
            <person name="Pan Q."/>
            <person name="Jouanno E."/>
            <person name="Montfort J."/>
            <person name="Zahm M."/>
            <person name="Cabau C."/>
            <person name="Klopp C."/>
            <person name="Iampietro C."/>
            <person name="Roques C."/>
            <person name="Bouchez O."/>
            <person name="Castinel A."/>
            <person name="Donnadieu C."/>
            <person name="Parrinello H."/>
            <person name="Poncet C."/>
            <person name="Belmonte E."/>
            <person name="Gautier V."/>
            <person name="Avarre J.-C."/>
            <person name="Dugue R."/>
            <person name="Gustiano R."/>
            <person name="Ha T.T.T."/>
            <person name="Campet M."/>
            <person name="Sriphairoj K."/>
            <person name="Ribolli J."/>
            <person name="de Almeida F.L."/>
            <person name="Desvignes T."/>
            <person name="Postlethwait J.H."/>
            <person name="Bucao C.F."/>
            <person name="Robinson-Rechavi M."/>
            <person name="Bobe J."/>
            <person name="Herpin A."/>
            <person name="Guiguen Y."/>
        </authorList>
    </citation>
    <scope>NUCLEOTIDE SEQUENCE [LARGE SCALE GENOMIC DNA]</scope>
    <source>
        <strain evidence="1">YG-Dec2019</strain>
    </source>
</reference>
<protein>
    <submittedName>
        <fullName evidence="1">Uncharacterized protein</fullName>
    </submittedName>
</protein>
<accession>A0ACC5X919</accession>
<proteinExistence type="predicted"/>
<dbReference type="EMBL" id="CM040469">
    <property type="protein sequence ID" value="MCI4387808.1"/>
    <property type="molecule type" value="Genomic_DNA"/>
</dbReference>
<keyword evidence="2" id="KW-1185">Reference proteome</keyword>
<comment type="caution">
    <text evidence="1">The sequence shown here is derived from an EMBL/GenBank/DDBJ whole genome shotgun (WGS) entry which is preliminary data.</text>
</comment>
<name>A0ACC5X919_PANGG</name>
<sequence>MAATSHLSEEEFLCPVCCDIFSDPVLLSCSHSVCKTCLQRFWETKESLECPVCRRKSSKLEPPLNLALKKLCESFLQSRHHRSSVPSDGLCKLHNEKLKLFCLEDQQPVCVVCQTSKRHKNHEFCPIDEVLYDIKEGLRAALDPLQKSQTHLETAKQNYNRAALHIKSQAQCTERQIKKEFEKLHQFLREDEAARIAALKQEEEQKSQRIQRKIEDTNREIARLQDIIRKTEKEMDTGDVAFLQNVESTVKEVQRTTKIPETETNMLINVSKHISNLKIRVCVRMQEIFQYTSVTLDPNTAHSQLHVSDDLTTVEHRKQELLLPDNPERFDSVTCVLGCEGFKSGSHYWDVEVGDSNIWELGVIGESAPRKKNSFSNAVCSMSYNKGSYHTLCPGQTGDIFRAKDKPQRVRVHLDWNKEKVTFIDLITNTRLHTITHTFTERVFPFFYNGSPSRPMKILPIKQTAEVKPYI</sequence>
<gene>
    <name evidence="1" type="ORF">PGIGA_G00078520</name>
</gene>
<evidence type="ECO:0000313" key="1">
    <source>
        <dbReference type="EMBL" id="MCI4387808.1"/>
    </source>
</evidence>
<dbReference type="Proteomes" id="UP000829447">
    <property type="component" value="Linkage Group LG16"/>
</dbReference>